<dbReference type="InterPro" id="IPR001077">
    <property type="entry name" value="COMT_C"/>
</dbReference>
<dbReference type="InterPro" id="IPR029063">
    <property type="entry name" value="SAM-dependent_MTases_sf"/>
</dbReference>
<dbReference type="PROSITE" id="PS51683">
    <property type="entry name" value="SAM_OMT_II"/>
    <property type="match status" value="1"/>
</dbReference>
<dbReference type="Gene3D" id="1.10.10.10">
    <property type="entry name" value="Winged helix-like DNA-binding domain superfamily/Winged helix DNA-binding domain"/>
    <property type="match status" value="1"/>
</dbReference>
<reference evidence="6" key="1">
    <citation type="submission" date="2024-06" db="EMBL/GenBank/DDBJ databases">
        <title>Multi-omics analyses provide insights into the biosynthesis of the anticancer antibiotic pleurotin in Hohenbuehelia grisea.</title>
        <authorList>
            <person name="Weaver J.A."/>
            <person name="Alberti F."/>
        </authorList>
    </citation>
    <scope>NUCLEOTIDE SEQUENCE [LARGE SCALE GENOMIC DNA]</scope>
    <source>
        <strain evidence="6">T-177</strain>
    </source>
</reference>
<dbReference type="Gene3D" id="3.40.50.150">
    <property type="entry name" value="Vaccinia Virus protein VP39"/>
    <property type="match status" value="1"/>
</dbReference>
<keyword evidence="6" id="KW-1185">Reference proteome</keyword>
<sequence>MSTISELTSLQNTLNSAIDVFKAELAAQNLPEPSLNTSQRHPMDEPTFLPSPRLYEARKTVVASLGLIKLLVASPYEIILGQTWAPLDVASMRLVAEMEVPGILASAPNPEKGLTIDEISRETGVNAVKFEGILRLLVSQGWFRESQPGYFANSRLTNLVKKGSKTYFLPTYMNNLIHQVSASLPDMINHSDPEFRHSTDHSKTAFQLQFKTELPFLGVNSWLANNPSDAYGFGQSMGAVGLTSDPGILADFPWEATAEGKDAIIDVGGGQGTLCCSLAAKFPHIQAAFIVQDLPETRDVAERFIQSQGQSHRVKFQAHDFFEPQQRKGKNVFVIQRVLHDWTTEKAAQIIGNIRDVLDEDSCLLIIESIIQPSYASPTGPSFRDSLQHLGNKFTSIPPPPFIPVDFGDSSRIQHQVNLCVRVFCNSCERTLPQFEEMIKVADMKIKKIHGTRSWESITEVITT</sequence>
<evidence type="ECO:0000256" key="1">
    <source>
        <dbReference type="ARBA" id="ARBA00022603"/>
    </source>
</evidence>
<accession>A0ABR3J566</accession>
<feature type="domain" description="O-methyltransferase C-terminal" evidence="4">
    <location>
        <begin position="262"/>
        <end position="374"/>
    </location>
</feature>
<dbReference type="InterPro" id="IPR016461">
    <property type="entry name" value="COMT-like"/>
</dbReference>
<dbReference type="PANTHER" id="PTHR43712:SF2">
    <property type="entry name" value="O-METHYLTRANSFERASE CICE"/>
    <property type="match status" value="1"/>
</dbReference>
<dbReference type="SUPFAM" id="SSF46785">
    <property type="entry name" value="Winged helix' DNA-binding domain"/>
    <property type="match status" value="1"/>
</dbReference>
<dbReference type="PANTHER" id="PTHR43712">
    <property type="entry name" value="PUTATIVE (AFU_ORTHOLOGUE AFUA_4G14580)-RELATED"/>
    <property type="match status" value="1"/>
</dbReference>
<dbReference type="Pfam" id="PF00891">
    <property type="entry name" value="Methyltransf_2"/>
    <property type="match status" value="1"/>
</dbReference>
<keyword evidence="3" id="KW-0949">S-adenosyl-L-methionine</keyword>
<dbReference type="InterPro" id="IPR036388">
    <property type="entry name" value="WH-like_DNA-bd_sf"/>
</dbReference>
<dbReference type="EMBL" id="JASNQZ010000011">
    <property type="protein sequence ID" value="KAL0950776.1"/>
    <property type="molecule type" value="Genomic_DNA"/>
</dbReference>
<dbReference type="InterPro" id="IPR036390">
    <property type="entry name" value="WH_DNA-bd_sf"/>
</dbReference>
<proteinExistence type="predicted"/>
<protein>
    <recommendedName>
        <fullName evidence="4">O-methyltransferase C-terminal domain-containing protein</fullName>
    </recommendedName>
</protein>
<evidence type="ECO:0000256" key="3">
    <source>
        <dbReference type="ARBA" id="ARBA00022691"/>
    </source>
</evidence>
<gene>
    <name evidence="5" type="ORF">HGRIS_007543</name>
</gene>
<keyword evidence="1" id="KW-0489">Methyltransferase</keyword>
<dbReference type="Proteomes" id="UP001556367">
    <property type="component" value="Unassembled WGS sequence"/>
</dbReference>
<evidence type="ECO:0000313" key="6">
    <source>
        <dbReference type="Proteomes" id="UP001556367"/>
    </source>
</evidence>
<name>A0ABR3J566_9AGAR</name>
<evidence type="ECO:0000313" key="5">
    <source>
        <dbReference type="EMBL" id="KAL0950776.1"/>
    </source>
</evidence>
<comment type="caution">
    <text evidence="5">The sequence shown here is derived from an EMBL/GenBank/DDBJ whole genome shotgun (WGS) entry which is preliminary data.</text>
</comment>
<evidence type="ECO:0000259" key="4">
    <source>
        <dbReference type="Pfam" id="PF00891"/>
    </source>
</evidence>
<keyword evidence="2" id="KW-0808">Transferase</keyword>
<organism evidence="5 6">
    <name type="scientific">Hohenbuehelia grisea</name>
    <dbReference type="NCBI Taxonomy" id="104357"/>
    <lineage>
        <taxon>Eukaryota</taxon>
        <taxon>Fungi</taxon>
        <taxon>Dikarya</taxon>
        <taxon>Basidiomycota</taxon>
        <taxon>Agaricomycotina</taxon>
        <taxon>Agaricomycetes</taxon>
        <taxon>Agaricomycetidae</taxon>
        <taxon>Agaricales</taxon>
        <taxon>Pleurotineae</taxon>
        <taxon>Pleurotaceae</taxon>
        <taxon>Hohenbuehelia</taxon>
    </lineage>
</organism>
<dbReference type="SUPFAM" id="SSF53335">
    <property type="entry name" value="S-adenosyl-L-methionine-dependent methyltransferases"/>
    <property type="match status" value="1"/>
</dbReference>
<evidence type="ECO:0000256" key="2">
    <source>
        <dbReference type="ARBA" id="ARBA00022679"/>
    </source>
</evidence>